<dbReference type="AlphaFoldDB" id="A0A166NJU3"/>
<evidence type="ECO:0000259" key="2">
    <source>
        <dbReference type="Pfam" id="PF20151"/>
    </source>
</evidence>
<organism evidence="3 4">
    <name type="scientific">Athelia psychrophila</name>
    <dbReference type="NCBI Taxonomy" id="1759441"/>
    <lineage>
        <taxon>Eukaryota</taxon>
        <taxon>Fungi</taxon>
        <taxon>Dikarya</taxon>
        <taxon>Basidiomycota</taxon>
        <taxon>Agaricomycotina</taxon>
        <taxon>Agaricomycetes</taxon>
        <taxon>Agaricomycetidae</taxon>
        <taxon>Atheliales</taxon>
        <taxon>Atheliaceae</taxon>
        <taxon>Athelia</taxon>
    </lineage>
</organism>
<feature type="transmembrane region" description="Helical" evidence="1">
    <location>
        <begin position="115"/>
        <end position="140"/>
    </location>
</feature>
<feature type="transmembrane region" description="Helical" evidence="1">
    <location>
        <begin position="82"/>
        <end position="103"/>
    </location>
</feature>
<dbReference type="OrthoDB" id="3350812at2759"/>
<dbReference type="InterPro" id="IPR045340">
    <property type="entry name" value="DUF6533"/>
</dbReference>
<feature type="domain" description="DUF6533" evidence="2">
    <location>
        <begin position="17"/>
        <end position="61"/>
    </location>
</feature>
<dbReference type="Proteomes" id="UP000076532">
    <property type="component" value="Unassembled WGS sequence"/>
</dbReference>
<dbReference type="Pfam" id="PF20151">
    <property type="entry name" value="DUF6533"/>
    <property type="match status" value="1"/>
</dbReference>
<keyword evidence="4" id="KW-1185">Reference proteome</keyword>
<sequence length="142" mass="16173">MLTESVSSLLRAQNTIYFDVFSACILVYDYILTFNSEVTLIWGEPWKSLKVLFLLSRYLPFADTILFFLYHSASSQSECLALTLGLGILFSIGSCIIEYIFAVRTWAMWGFDRKIGVVLVTTYFACWLPIVVNTVLLISLQI</sequence>
<reference evidence="3 4" key="1">
    <citation type="journal article" date="2016" name="Mol. Biol. Evol.">
        <title>Comparative Genomics of Early-Diverging Mushroom-Forming Fungi Provides Insights into the Origins of Lignocellulose Decay Capabilities.</title>
        <authorList>
            <person name="Nagy L.G."/>
            <person name="Riley R."/>
            <person name="Tritt A."/>
            <person name="Adam C."/>
            <person name="Daum C."/>
            <person name="Floudas D."/>
            <person name="Sun H."/>
            <person name="Yadav J.S."/>
            <person name="Pangilinan J."/>
            <person name="Larsson K.H."/>
            <person name="Matsuura K."/>
            <person name="Barry K."/>
            <person name="Labutti K."/>
            <person name="Kuo R."/>
            <person name="Ohm R.A."/>
            <person name="Bhattacharya S.S."/>
            <person name="Shirouzu T."/>
            <person name="Yoshinaga Y."/>
            <person name="Martin F.M."/>
            <person name="Grigoriev I.V."/>
            <person name="Hibbett D.S."/>
        </authorList>
    </citation>
    <scope>NUCLEOTIDE SEQUENCE [LARGE SCALE GENOMIC DNA]</scope>
    <source>
        <strain evidence="3 4">CBS 109695</strain>
    </source>
</reference>
<keyword evidence="1" id="KW-1133">Transmembrane helix</keyword>
<protein>
    <recommendedName>
        <fullName evidence="2">DUF6533 domain-containing protein</fullName>
    </recommendedName>
</protein>
<dbReference type="EMBL" id="KV417522">
    <property type="protein sequence ID" value="KZP25087.1"/>
    <property type="molecule type" value="Genomic_DNA"/>
</dbReference>
<evidence type="ECO:0000313" key="3">
    <source>
        <dbReference type="EMBL" id="KZP25087.1"/>
    </source>
</evidence>
<feature type="transmembrane region" description="Helical" evidence="1">
    <location>
        <begin position="51"/>
        <end position="70"/>
    </location>
</feature>
<proteinExistence type="predicted"/>
<evidence type="ECO:0000313" key="4">
    <source>
        <dbReference type="Proteomes" id="UP000076532"/>
    </source>
</evidence>
<gene>
    <name evidence="3" type="ORF">FIBSPDRAFT_1041590</name>
</gene>
<keyword evidence="1" id="KW-0812">Transmembrane</keyword>
<accession>A0A166NJU3</accession>
<feature type="transmembrane region" description="Helical" evidence="1">
    <location>
        <begin position="12"/>
        <end position="31"/>
    </location>
</feature>
<keyword evidence="1" id="KW-0472">Membrane</keyword>
<evidence type="ECO:0000256" key="1">
    <source>
        <dbReference type="SAM" id="Phobius"/>
    </source>
</evidence>
<name>A0A166NJU3_9AGAM</name>